<gene>
    <name evidence="12" type="ORF">ONB1V03_LOCUS10436</name>
</gene>
<feature type="region of interest" description="Disordered" evidence="9">
    <location>
        <begin position="61"/>
        <end position="93"/>
    </location>
</feature>
<feature type="compositionally biased region" description="Basic and acidic residues" evidence="9">
    <location>
        <begin position="61"/>
        <end position="70"/>
    </location>
</feature>
<dbReference type="GO" id="GO:0045944">
    <property type="term" value="P:positive regulation of transcription by RNA polymerase II"/>
    <property type="evidence" value="ECO:0007669"/>
    <property type="project" value="TreeGrafter"/>
</dbReference>
<dbReference type="PROSITE" id="PS51030">
    <property type="entry name" value="NUCLEAR_REC_DBD_2"/>
    <property type="match status" value="1"/>
</dbReference>
<evidence type="ECO:0000313" key="13">
    <source>
        <dbReference type="Proteomes" id="UP000728032"/>
    </source>
</evidence>
<keyword evidence="8" id="KW-0539">Nucleus</keyword>
<evidence type="ECO:0000256" key="9">
    <source>
        <dbReference type="SAM" id="MobiDB-lite"/>
    </source>
</evidence>
<evidence type="ECO:0000256" key="8">
    <source>
        <dbReference type="ARBA" id="ARBA00023242"/>
    </source>
</evidence>
<dbReference type="EMBL" id="CAJPVJ010007092">
    <property type="protein sequence ID" value="CAG2170970.1"/>
    <property type="molecule type" value="Genomic_DNA"/>
</dbReference>
<keyword evidence="1" id="KW-0479">Metal-binding</keyword>
<sequence>MTIKEYKCPFDNKCKVNMVTRKFCRKCRLRKCYAVGMKQEWILNDEERELRRRQIEENRKWREANDKTDTSSDTNNNNESTKAISPPEIDPEDTIEAPIDLLDTDVDNIMSNILDIERYMANDNNGDEISDKTYDKVVEMELAVLPIPSAVTDNNSLNSVEFSRLSELFRLMGSLDRPRPEPKLMAQNGQQVADFFIHRFEYFIQKFVSVAKSLSAFQSICENDQIALIKYSSFEALLMRTAVNFDYDQEFWTFIHDEQNSIVCKLDLLKDLFHEYDGYSVFRSFFRKFGSAWDSDPYVVHLNILDVSLLTPSLSSGTDCSLEMFDTNDLNAEDLFTNIQIESDFTDNNNDTNLSQNIETISQTLDELYIHQSVDSLGISNNTYRKAVELELSVLPIPRAFNNYHSLTREEWSRLFELFSETVKTREWSEPHHIIIATTIPEVATCLLQKFELFLHRYIFISKCLTSFKCLCDDDQLALIKYSCIEAMLMLTSMYFDNKDEKWTFVLLMAIILFNPDRPNLTDRELIKVQQQLYMYLLQRYLQIRYGSECEAKSRFIRLLNTLEDVQNLDKIHKQNNTEEPDPHRLGPLLTEILDIPHNNNSLTFT</sequence>
<dbReference type="Gene3D" id="1.10.565.10">
    <property type="entry name" value="Retinoid X Receptor"/>
    <property type="match status" value="3"/>
</dbReference>
<keyword evidence="4" id="KW-0805">Transcription regulation</keyword>
<keyword evidence="13" id="KW-1185">Reference proteome</keyword>
<feature type="domain" description="NR LBD" evidence="11">
    <location>
        <begin position="167"/>
        <end position="599"/>
    </location>
</feature>
<evidence type="ECO:0000256" key="1">
    <source>
        <dbReference type="ARBA" id="ARBA00022723"/>
    </source>
</evidence>
<dbReference type="GO" id="GO:0004879">
    <property type="term" value="F:nuclear receptor activity"/>
    <property type="evidence" value="ECO:0007669"/>
    <property type="project" value="TreeGrafter"/>
</dbReference>
<dbReference type="GO" id="GO:0000978">
    <property type="term" value="F:RNA polymerase II cis-regulatory region sequence-specific DNA binding"/>
    <property type="evidence" value="ECO:0007669"/>
    <property type="project" value="TreeGrafter"/>
</dbReference>
<reference evidence="12" key="1">
    <citation type="submission" date="2020-11" db="EMBL/GenBank/DDBJ databases">
        <authorList>
            <person name="Tran Van P."/>
        </authorList>
    </citation>
    <scope>NUCLEOTIDE SEQUENCE</scope>
</reference>
<name>A0A7R9QQ67_9ACAR</name>
<feature type="compositionally biased region" description="Low complexity" evidence="9">
    <location>
        <begin position="71"/>
        <end position="82"/>
    </location>
</feature>
<dbReference type="PANTHER" id="PTHR24082:SF283">
    <property type="entry name" value="NUCLEAR HORMONE RECEPTOR HR96"/>
    <property type="match status" value="1"/>
</dbReference>
<evidence type="ECO:0000256" key="7">
    <source>
        <dbReference type="ARBA" id="ARBA00023170"/>
    </source>
</evidence>
<proteinExistence type="predicted"/>
<evidence type="ECO:0000256" key="6">
    <source>
        <dbReference type="ARBA" id="ARBA00023163"/>
    </source>
</evidence>
<keyword evidence="2" id="KW-0863">Zinc-finger</keyword>
<dbReference type="InterPro" id="IPR035500">
    <property type="entry name" value="NHR-like_dom_sf"/>
</dbReference>
<evidence type="ECO:0000313" key="12">
    <source>
        <dbReference type="EMBL" id="CAD7653783.1"/>
    </source>
</evidence>
<dbReference type="Proteomes" id="UP000728032">
    <property type="component" value="Unassembled WGS sequence"/>
</dbReference>
<accession>A0A7R9QQ67</accession>
<keyword evidence="7" id="KW-0675">Receptor</keyword>
<dbReference type="EMBL" id="OC921917">
    <property type="protein sequence ID" value="CAD7653783.1"/>
    <property type="molecule type" value="Genomic_DNA"/>
</dbReference>
<dbReference type="SMART" id="SM00430">
    <property type="entry name" value="HOLI"/>
    <property type="match status" value="1"/>
</dbReference>
<dbReference type="SMART" id="SM00399">
    <property type="entry name" value="ZnF_C4"/>
    <property type="match status" value="1"/>
</dbReference>
<dbReference type="PANTHER" id="PTHR24082">
    <property type="entry name" value="NUCLEAR HORMONE RECEPTOR"/>
    <property type="match status" value="1"/>
</dbReference>
<dbReference type="GO" id="GO:0030154">
    <property type="term" value="P:cell differentiation"/>
    <property type="evidence" value="ECO:0007669"/>
    <property type="project" value="TreeGrafter"/>
</dbReference>
<evidence type="ECO:0000256" key="2">
    <source>
        <dbReference type="ARBA" id="ARBA00022771"/>
    </source>
</evidence>
<evidence type="ECO:0000256" key="5">
    <source>
        <dbReference type="ARBA" id="ARBA00023125"/>
    </source>
</evidence>
<dbReference type="AlphaFoldDB" id="A0A7R9QQ67"/>
<dbReference type="GO" id="GO:0008270">
    <property type="term" value="F:zinc ion binding"/>
    <property type="evidence" value="ECO:0007669"/>
    <property type="project" value="UniProtKB-KW"/>
</dbReference>
<keyword evidence="3" id="KW-0862">Zinc</keyword>
<dbReference type="InterPro" id="IPR050234">
    <property type="entry name" value="Nuclear_hormone_rcpt_NR1"/>
</dbReference>
<protein>
    <submittedName>
        <fullName evidence="12">Uncharacterized protein</fullName>
    </submittedName>
</protein>
<dbReference type="GO" id="GO:0000122">
    <property type="term" value="P:negative regulation of transcription by RNA polymerase II"/>
    <property type="evidence" value="ECO:0007669"/>
    <property type="project" value="TreeGrafter"/>
</dbReference>
<evidence type="ECO:0000259" key="10">
    <source>
        <dbReference type="PROSITE" id="PS51030"/>
    </source>
</evidence>
<dbReference type="InterPro" id="IPR013088">
    <property type="entry name" value="Znf_NHR/GATA"/>
</dbReference>
<evidence type="ECO:0000256" key="4">
    <source>
        <dbReference type="ARBA" id="ARBA00023015"/>
    </source>
</evidence>
<evidence type="ECO:0000259" key="11">
    <source>
        <dbReference type="PROSITE" id="PS51843"/>
    </source>
</evidence>
<dbReference type="Pfam" id="PF00105">
    <property type="entry name" value="zf-C4"/>
    <property type="match status" value="1"/>
</dbReference>
<dbReference type="InterPro" id="IPR000536">
    <property type="entry name" value="Nucl_hrmn_rcpt_lig-bd"/>
</dbReference>
<feature type="domain" description="Nuclear receptor" evidence="10">
    <location>
        <begin position="1"/>
        <end position="44"/>
    </location>
</feature>
<dbReference type="SUPFAM" id="SSF48508">
    <property type="entry name" value="Nuclear receptor ligand-binding domain"/>
    <property type="match status" value="2"/>
</dbReference>
<dbReference type="OrthoDB" id="6352325at2759"/>
<keyword evidence="5" id="KW-0238">DNA-binding</keyword>
<organism evidence="12">
    <name type="scientific">Oppiella nova</name>
    <dbReference type="NCBI Taxonomy" id="334625"/>
    <lineage>
        <taxon>Eukaryota</taxon>
        <taxon>Metazoa</taxon>
        <taxon>Ecdysozoa</taxon>
        <taxon>Arthropoda</taxon>
        <taxon>Chelicerata</taxon>
        <taxon>Arachnida</taxon>
        <taxon>Acari</taxon>
        <taxon>Acariformes</taxon>
        <taxon>Sarcoptiformes</taxon>
        <taxon>Oribatida</taxon>
        <taxon>Brachypylina</taxon>
        <taxon>Oppioidea</taxon>
        <taxon>Oppiidae</taxon>
        <taxon>Oppiella</taxon>
    </lineage>
</organism>
<dbReference type="PROSITE" id="PS51843">
    <property type="entry name" value="NR_LBD"/>
    <property type="match status" value="1"/>
</dbReference>
<evidence type="ECO:0000256" key="3">
    <source>
        <dbReference type="ARBA" id="ARBA00022833"/>
    </source>
</evidence>
<dbReference type="Gene3D" id="3.30.50.10">
    <property type="entry name" value="Erythroid Transcription Factor GATA-1, subunit A"/>
    <property type="match status" value="1"/>
</dbReference>
<dbReference type="InterPro" id="IPR001628">
    <property type="entry name" value="Znf_hrmn_rcpt"/>
</dbReference>
<keyword evidence="6" id="KW-0804">Transcription</keyword>